<name>A0AAD1T855_PELCU</name>
<keyword evidence="7" id="KW-1185">Reference proteome</keyword>
<evidence type="ECO:0000256" key="1">
    <source>
        <dbReference type="ARBA" id="ARBA00022737"/>
    </source>
</evidence>
<keyword evidence="4" id="KW-0732">Signal</keyword>
<dbReference type="Pfam" id="PF00094">
    <property type="entry name" value="VWD"/>
    <property type="match status" value="7"/>
</dbReference>
<dbReference type="Pfam" id="PF12714">
    <property type="entry name" value="TILa"/>
    <property type="match status" value="6"/>
</dbReference>
<dbReference type="InterPro" id="IPR014853">
    <property type="entry name" value="VWF/SSPO/ZAN-like_Cys-rich_dom"/>
</dbReference>
<dbReference type="Pfam" id="PF08742">
    <property type="entry name" value="C8"/>
    <property type="match status" value="6"/>
</dbReference>
<feature type="signal peptide" evidence="4">
    <location>
        <begin position="1"/>
        <end position="23"/>
    </location>
</feature>
<dbReference type="InterPro" id="IPR001007">
    <property type="entry name" value="VWF_dom"/>
</dbReference>
<dbReference type="GO" id="GO:0031012">
    <property type="term" value="C:extracellular matrix"/>
    <property type="evidence" value="ECO:0007669"/>
    <property type="project" value="TreeGrafter"/>
</dbReference>
<dbReference type="InterPro" id="IPR050780">
    <property type="entry name" value="Mucin_vWF_Thrombospondin_sf"/>
</dbReference>
<evidence type="ECO:0000259" key="5">
    <source>
        <dbReference type="PROSITE" id="PS51233"/>
    </source>
</evidence>
<proteinExistence type="predicted"/>
<dbReference type="SMART" id="SM00214">
    <property type="entry name" value="VWC"/>
    <property type="match status" value="3"/>
</dbReference>
<feature type="domain" description="VWFD" evidence="5">
    <location>
        <begin position="459"/>
        <end position="640"/>
    </location>
</feature>
<evidence type="ECO:0000256" key="3">
    <source>
        <dbReference type="ARBA" id="ARBA00023180"/>
    </source>
</evidence>
<dbReference type="InterPro" id="IPR035234">
    <property type="entry name" value="IgGFc-bd_N"/>
</dbReference>
<feature type="domain" description="VWFD" evidence="5">
    <location>
        <begin position="2822"/>
        <end position="2997"/>
    </location>
</feature>
<feature type="domain" description="VWFD" evidence="5">
    <location>
        <begin position="2046"/>
        <end position="2227"/>
    </location>
</feature>
<sequence>MGKQETLRCLFWLTLGYVSFCSAGVPGTEFITVFMQNHNIQTGNPDLTLSITAHYPATTVNIAINKYSFRKKITLDTMEQATIQLPNVVQMTSSKPFYYTVIVMSSSPVSVVSGNYKTESSDTASLFPVEELGTNYYIFTPSDGPEGSFKEFAVVSKEPTTVTIHLTGDVTFQDRLYVKGSKLKFSLESYEAIAFQSTDDLSGTKVEALKPVAVLSGHTCASKHTKCNHVYEQLQPVDYWGSTFIIPPSPFQTKYDLVYVTASQYTQVTYQAGSLKTTHTLNAGEDLEIQLMPSAPLFVTATEGIQVFLFSAGGRYGSMVFDTFLMSVPDVNSYCTTYLAAGQDGFNNEAIIVAKTSSLQQLTINKTPLGDVNWQEIPGTNYSWRAAHMNSNSKTSMVEDGNSTFGLTILGVASLNAYGEPGICLSGSSRPSCSKTKCKKQEMCKIIQGKATCLAKYVSECWAWGDPHYHTFDGKNYDFQGTCAYTMVQNCVSDPTIPNFRVDIKNENRGSSLVSYIRYVNLQIYDYNITSVRSEMGTVRINNQKAPLPIVLNNGAVSIFQSGSYLIIQTDFALRIFYDWNILVKINLPSNFSESVCGLCGNYNGNPNDDLYSAERVPLNPIDFGKSWKVANVISGDTCWDDCNGPCKTCPFNLKLMYGNNTQCGIVSLRNGPFRNCHSLIDPQIYKDNCVYDLCMSDGYHQVLCQALKTYSDACQRAGATVYEWRNYSRCGNLECPKNSTYNACGSSCPATCEDPQAPSKCTEPCIETCECDPGFLMIGGECLPKAYCGCKYDDRFYAPGDSFYLDTQCKKKCVCNETSHKVECSNNKCKSGEQCTLQNGLQGCYPTRYGTCSASGDPHYITYDGLHYNFQGTCEYLLSGLCSNTSGRTDFQVKVRNENRGSRVVSYTAFVSFTIFDTEIQIRREFPNQVLINYSVNGIISNIPVTLLSGSISIFPSGRHCVIQTKIGIRVTFDWDARVQIMVPSTYANLVCGLCGNFNKNPKDDLLLANGEVTNDTVSFAQTWKVGEVQGCHEEKELGCSDLKTLEKEQRKTMEGCGILLDKNGPFRECHSRILPEDYFKDCVYDLCAFGELQDVTCRLIAGYTAACQDAKATVYPWRTEQFCHQVKTLTCPDNSHYNVCSSGCPSTCQSLTLAPNCNSACKEGCTCNTGFILSGGQCIPISQCGCLFKDRYYQLNDIFFPEDTCENRCTCTVGGTVVCSAFSCGPYEECRVEKGVQSCHPNGSSTCSAMGQSYYRTFDGLGYDIYGNCSYFLAKTCLVEGSNLIPFSLRRQNLLNSDPPSSRILTVEVYNYSISIIHDYETKIYVNGMLMTLPFNLESGKLNAIPRGLGIVLSTDFGLIADSDLMLHVTIPATYHNQTCGLCGNYNDIVEDEFVLSNGELVAFAESWIYNNSENICVTSESCLGTPQNCPVCPKSKEDKLAGEKLCGILSSSKGPFAICNPTVDPSPYLKSCVNNLCTGTGDLCLVLQTYVKQCRDDGIEIGSWRSSTFCPMSCPEHSHYKPCADLCSTSCSSMYDISSCPVSCSEGCQCDNGYFFQSGSCVLPQDCGCYYNSSYYHANQTIVSLDCSQRCNCTSGLSMACEPYGCAENEKCTIIEGTLGCINIDPCKSITCRNKESCVAQNDVPVCVPEYIGTCWQWGGTHYNTFDGYSYDFQGTCAYVLSRYIGGDTTLTYFSIEEIKDNGGTTTLSFLKLVNVFVYGFNVSLIKGDFGNVLVNEESTNLPVNLLNGKISLSLSGSSVILNTDFGLQVIYDYNEQVVVKIPSSYYGSTGGLCGNFNQQSNDEQLTLDNKMANSTIEWAESWKISGEDPFCWDTCQKNCLKCDDTKISIYKGDNYCGLIKAEDGPFRECHPKIKADVIFNNCVNDVCSKDGSQRFSCQALEVYADLCRKEGISIDNWREKSGCAFQCPKNSHYEACGNACPASCADRTAPDRCTKPCVETCQCDDGYILSAGTCVNVSSCGCSYNNKYYQPNQIFWSDDKCSIKCKCVSTLGIVSCQKTSCKAGETCSTVSGVRGCYPSHFSTCAASGDPHYITFDRKKYNFMGTCIYTFAEVCIADSSLPYFNVKIQTERRGNKKVSYAKALTLEVYNQNITLTRDHPQQVLVDVNGIITSIPFSFKTNKIKAFMKGEHAFVRTDFDVTMNYNWDNYARVMVPSTYAGSLCGLCGNYNNDPKDDLTPADDNQVADNIRFEDRYKVEETPGCTGDCKEDCPTCDEDKIDKYKGEMYCGILNNVKGPLRQCFTVVDPSPFFDDCVYDSCQYQGYYAVTCGAIASYVLECQSKGIKIESWRTSTFCNERIEHSETHYELCGTGCHPTCAGLSTSVDCAKSCMEGCYCDSGFLLSADTCVPISRCGCLFQGQYYKNGQVFYPEGQCKTSCQCMDNGNVICQDMSCGPDEECNVVNGVRGCFSKKEGTCVVSANKHYLSFDGLDYNFYGTCSYTLANVCKKEPGLGNFSVILENNSIGKDKMERIRSLKVNVYEYEIIMKQGTYWKVQIHGEDHSLPLNLENGKVLISQEGSNIKLLTDFEVAVLYDSMNLVKITVPGAYQGATCGLCGDFNDQNNDEFRLPSGVLSNNLEEFGAAWSTNSDGCVNGCQENCNSCDPLRATIFARDEACGLFLLEDGPFAECKYLVNATYYFNNCLLDMCTSDGQKETLCDILQAYTVACQDAGAKIKPWRTSTFCSMSCPKNSHYDVCARTCDMTCYGITAPSFCSDACYEGCVCDDGYQFDGSHCVEMDTCGCVYNGRYLKLGSSLLSHDCSEVCLCETGGSVSCSNLTCSDEEFCGLENGARGCIKKQGSCTLSANGNLMTFDKLLAPVFPGITFDLAAVCDPSHDAWFRLVAITESCQSDTNLHVSAVHAYFVGVSIAINQFGKAWVDGRAVKLPFQDNGSLSIHSEGETLVLRRSNMMELIVNRNGELTLRVNENLAGALCGACGNFNRQKFDDLQEPGGKSITLVAKFVASWASQDFSRCEL</sequence>
<feature type="domain" description="VWFD" evidence="5">
    <location>
        <begin position="2437"/>
        <end position="2615"/>
    </location>
</feature>
<dbReference type="PROSITE" id="PS51233">
    <property type="entry name" value="VWFD"/>
    <property type="match status" value="7"/>
</dbReference>
<dbReference type="InterPro" id="IPR001846">
    <property type="entry name" value="VWF_type-D"/>
</dbReference>
<protein>
    <submittedName>
        <fullName evidence="6">C-binding -like</fullName>
    </submittedName>
</protein>
<evidence type="ECO:0000256" key="4">
    <source>
        <dbReference type="SAM" id="SignalP"/>
    </source>
</evidence>
<dbReference type="Pfam" id="PF01826">
    <property type="entry name" value="TIL"/>
    <property type="match status" value="6"/>
</dbReference>
<dbReference type="Proteomes" id="UP001295444">
    <property type="component" value="Chromosome 10"/>
</dbReference>
<reference evidence="6" key="1">
    <citation type="submission" date="2022-03" db="EMBL/GenBank/DDBJ databases">
        <authorList>
            <person name="Alioto T."/>
            <person name="Alioto T."/>
            <person name="Gomez Garrido J."/>
        </authorList>
    </citation>
    <scope>NUCLEOTIDE SEQUENCE</scope>
</reference>
<feature type="domain" description="VWFD" evidence="5">
    <location>
        <begin position="851"/>
        <end position="1034"/>
    </location>
</feature>
<dbReference type="SMART" id="SM00216">
    <property type="entry name" value="VWD"/>
    <property type="match status" value="7"/>
</dbReference>
<dbReference type="PANTHER" id="PTHR11339">
    <property type="entry name" value="EXTRACELLULAR MATRIX GLYCOPROTEIN RELATED"/>
    <property type="match status" value="1"/>
</dbReference>
<keyword evidence="2" id="KW-1015">Disulfide bond</keyword>
<feature type="domain" description="VWFD" evidence="5">
    <location>
        <begin position="1656"/>
        <end position="1836"/>
    </location>
</feature>
<keyword evidence="3" id="KW-0325">Glycoprotein</keyword>
<dbReference type="PANTHER" id="PTHR11339:SF244">
    <property type="entry name" value="IGGFC-BINDING PROTEIN"/>
    <property type="match status" value="1"/>
</dbReference>
<evidence type="ECO:0000313" key="7">
    <source>
        <dbReference type="Proteomes" id="UP001295444"/>
    </source>
</evidence>
<dbReference type="GO" id="GO:0005615">
    <property type="term" value="C:extracellular space"/>
    <property type="evidence" value="ECO:0007669"/>
    <property type="project" value="TreeGrafter"/>
</dbReference>
<feature type="chain" id="PRO_5041948908" evidence="4">
    <location>
        <begin position="24"/>
        <end position="2998"/>
    </location>
</feature>
<dbReference type="InterPro" id="IPR036084">
    <property type="entry name" value="Ser_inhib-like_sf"/>
</dbReference>
<organism evidence="6 7">
    <name type="scientific">Pelobates cultripes</name>
    <name type="common">Western spadefoot toad</name>
    <dbReference type="NCBI Taxonomy" id="61616"/>
    <lineage>
        <taxon>Eukaryota</taxon>
        <taxon>Metazoa</taxon>
        <taxon>Chordata</taxon>
        <taxon>Craniata</taxon>
        <taxon>Vertebrata</taxon>
        <taxon>Euteleostomi</taxon>
        <taxon>Amphibia</taxon>
        <taxon>Batrachia</taxon>
        <taxon>Anura</taxon>
        <taxon>Pelobatoidea</taxon>
        <taxon>Pelobatidae</taxon>
        <taxon>Pelobates</taxon>
    </lineage>
</organism>
<dbReference type="CDD" id="cd19941">
    <property type="entry name" value="TIL"/>
    <property type="match status" value="6"/>
</dbReference>
<accession>A0AAD1T855</accession>
<keyword evidence="1" id="KW-0677">Repeat</keyword>
<feature type="domain" description="VWFD" evidence="5">
    <location>
        <begin position="1247"/>
        <end position="1420"/>
    </location>
</feature>
<gene>
    <name evidence="6" type="ORF">PECUL_23A015186</name>
</gene>
<dbReference type="Pfam" id="PF17517">
    <property type="entry name" value="IgGFc_binding"/>
    <property type="match status" value="1"/>
</dbReference>
<dbReference type="InterPro" id="IPR002919">
    <property type="entry name" value="TIL_dom"/>
</dbReference>
<evidence type="ECO:0000313" key="6">
    <source>
        <dbReference type="EMBL" id="CAH2318244.1"/>
    </source>
</evidence>
<dbReference type="Gene3D" id="2.10.25.10">
    <property type="entry name" value="Laminin"/>
    <property type="match status" value="6"/>
</dbReference>
<dbReference type="EMBL" id="OW240921">
    <property type="protein sequence ID" value="CAH2318244.1"/>
    <property type="molecule type" value="Genomic_DNA"/>
</dbReference>
<dbReference type="SMART" id="SM00215">
    <property type="entry name" value="VWC_out"/>
    <property type="match status" value="5"/>
</dbReference>
<dbReference type="InterPro" id="IPR025615">
    <property type="entry name" value="TILa_dom"/>
</dbReference>
<evidence type="ECO:0000256" key="2">
    <source>
        <dbReference type="ARBA" id="ARBA00023157"/>
    </source>
</evidence>
<dbReference type="SUPFAM" id="SSF57567">
    <property type="entry name" value="Serine protease inhibitors"/>
    <property type="match status" value="6"/>
</dbReference>
<dbReference type="FunFam" id="2.10.25.10:FF:000055">
    <property type="entry name" value="alpha-tectorin isoform X1"/>
    <property type="match status" value="5"/>
</dbReference>
<dbReference type="SMART" id="SM00832">
    <property type="entry name" value="C8"/>
    <property type="match status" value="6"/>
</dbReference>